<dbReference type="PANTHER" id="PTHR11748">
    <property type="entry name" value="D-LACTATE DEHYDROGENASE"/>
    <property type="match status" value="1"/>
</dbReference>
<evidence type="ECO:0000256" key="5">
    <source>
        <dbReference type="SAM" id="MobiDB-lite"/>
    </source>
</evidence>
<proteinExistence type="predicted"/>
<keyword evidence="4" id="KW-0560">Oxidoreductase</keyword>
<dbReference type="Proteomes" id="UP001589867">
    <property type="component" value="Unassembled WGS sequence"/>
</dbReference>
<dbReference type="SUPFAM" id="SSF56176">
    <property type="entry name" value="FAD-binding/transporter-associated domain-like"/>
    <property type="match status" value="1"/>
</dbReference>
<dbReference type="EMBL" id="JBHLUH010000026">
    <property type="protein sequence ID" value="MFC0529189.1"/>
    <property type="molecule type" value="Genomic_DNA"/>
</dbReference>
<comment type="caution">
    <text evidence="7">The sequence shown here is derived from an EMBL/GenBank/DDBJ whole genome shotgun (WGS) entry which is preliminary data.</text>
</comment>
<dbReference type="Gene3D" id="1.10.45.10">
    <property type="entry name" value="Vanillyl-alcohol Oxidase, Chain A, domain 4"/>
    <property type="match status" value="1"/>
</dbReference>
<sequence>MVGNNSCGTHALYAGKTVDNIERLTVATYDGDVLDLGPVGDDDYARIVAEGGAPARIYGALRELARRYGDLVRQRYPDIPRRVSGYNLDQLLPENGFHVAHAIVGTESTCVLVTEITIKLVDSPRYRRLAVFGFDDVYQAADQVPHLLRHPLLGLEGFDGTLVRQMRAARLNVEHLALLPPGDGWLVAEVGHDDPAVADELLKRLLDDPPPGATAIGYGGVHEQRGVWAIRESGLGATAQPPGMPHNHEGWEDAAVAPTRLGEYLRGIRDLWAEYGYSGAWYGHFGQGCVHTRNNFDLRTAEGLRRYRSYVERAADLVVSLGGSLSGEHGDGQARGELLERMYGPELMTAMRMFKTIWDPRGRMNPGKVVDPYPLDTHLRHGPQYTITRLADGVGAPAGHSARRPVGGRSARLRASRNHEPAPRA</sequence>
<keyword evidence="2" id="KW-0285">Flavoprotein</keyword>
<feature type="domain" description="FAD-binding oxidoreductase/transferase type 4 C-terminal" evidence="6">
    <location>
        <begin position="124"/>
        <end position="369"/>
    </location>
</feature>
<name>A0ABV6M3T2_9ACTN</name>
<evidence type="ECO:0000256" key="1">
    <source>
        <dbReference type="ARBA" id="ARBA00001974"/>
    </source>
</evidence>
<comment type="cofactor">
    <cofactor evidence="1">
        <name>FAD</name>
        <dbReference type="ChEBI" id="CHEBI:57692"/>
    </cofactor>
</comment>
<evidence type="ECO:0000313" key="8">
    <source>
        <dbReference type="Proteomes" id="UP001589867"/>
    </source>
</evidence>
<gene>
    <name evidence="7" type="ORF">ACFFIA_16160</name>
</gene>
<reference evidence="7 8" key="1">
    <citation type="submission" date="2024-09" db="EMBL/GenBank/DDBJ databases">
        <authorList>
            <person name="Sun Q."/>
            <person name="Mori K."/>
        </authorList>
    </citation>
    <scope>NUCLEOTIDE SEQUENCE [LARGE SCALE GENOMIC DNA]</scope>
    <source>
        <strain evidence="7 8">TBRC 3947</strain>
    </source>
</reference>
<dbReference type="InterPro" id="IPR016164">
    <property type="entry name" value="FAD-linked_Oxase-like_C"/>
</dbReference>
<dbReference type="RefSeq" id="WP_377251697.1">
    <property type="nucleotide sequence ID" value="NZ_JBHLUH010000026.1"/>
</dbReference>
<evidence type="ECO:0000259" key="6">
    <source>
        <dbReference type="Pfam" id="PF02913"/>
    </source>
</evidence>
<evidence type="ECO:0000313" key="7">
    <source>
        <dbReference type="EMBL" id="MFC0529189.1"/>
    </source>
</evidence>
<dbReference type="InterPro" id="IPR016171">
    <property type="entry name" value="Vanillyl_alc_oxidase_C-sub2"/>
</dbReference>
<keyword evidence="3" id="KW-0274">FAD</keyword>
<feature type="region of interest" description="Disordered" evidence="5">
    <location>
        <begin position="393"/>
        <end position="425"/>
    </location>
</feature>
<dbReference type="InterPro" id="IPR036318">
    <property type="entry name" value="FAD-bd_PCMH-like_sf"/>
</dbReference>
<organism evidence="7 8">
    <name type="scientific">Phytohabitans kaempferiae</name>
    <dbReference type="NCBI Taxonomy" id="1620943"/>
    <lineage>
        <taxon>Bacteria</taxon>
        <taxon>Bacillati</taxon>
        <taxon>Actinomycetota</taxon>
        <taxon>Actinomycetes</taxon>
        <taxon>Micromonosporales</taxon>
        <taxon>Micromonosporaceae</taxon>
    </lineage>
</organism>
<dbReference type="PANTHER" id="PTHR11748:SF119">
    <property type="entry name" value="D-2-HYDROXYGLUTARATE DEHYDROGENASE"/>
    <property type="match status" value="1"/>
</dbReference>
<dbReference type="Pfam" id="PF02913">
    <property type="entry name" value="FAD-oxidase_C"/>
    <property type="match status" value="1"/>
</dbReference>
<dbReference type="InterPro" id="IPR004113">
    <property type="entry name" value="FAD-bd_oxidored_4_C"/>
</dbReference>
<accession>A0ABV6M3T2</accession>
<dbReference type="Gene3D" id="3.30.465.10">
    <property type="match status" value="1"/>
</dbReference>
<dbReference type="SUPFAM" id="SSF55103">
    <property type="entry name" value="FAD-linked oxidases, C-terminal domain"/>
    <property type="match status" value="1"/>
</dbReference>
<evidence type="ECO:0000256" key="2">
    <source>
        <dbReference type="ARBA" id="ARBA00022630"/>
    </source>
</evidence>
<protein>
    <submittedName>
        <fullName evidence="7">FAD-binding oxidoreductase</fullName>
    </submittedName>
</protein>
<dbReference type="InterPro" id="IPR016169">
    <property type="entry name" value="FAD-bd_PCMH_sub2"/>
</dbReference>
<evidence type="ECO:0000256" key="4">
    <source>
        <dbReference type="ARBA" id="ARBA00023002"/>
    </source>
</evidence>
<dbReference type="Gene3D" id="3.30.70.2740">
    <property type="match status" value="1"/>
</dbReference>
<evidence type="ECO:0000256" key="3">
    <source>
        <dbReference type="ARBA" id="ARBA00022827"/>
    </source>
</evidence>
<keyword evidence="8" id="KW-1185">Reference proteome</keyword>